<dbReference type="Proteomes" id="UP000241074">
    <property type="component" value="Chromosome"/>
</dbReference>
<dbReference type="SMART" id="SM00245">
    <property type="entry name" value="TSPc"/>
    <property type="match status" value="1"/>
</dbReference>
<dbReference type="GO" id="GO:0008236">
    <property type="term" value="F:serine-type peptidase activity"/>
    <property type="evidence" value="ECO:0007669"/>
    <property type="project" value="InterPro"/>
</dbReference>
<gene>
    <name evidence="4" type="ORF">C7S18_19820</name>
</gene>
<evidence type="ECO:0000259" key="3">
    <source>
        <dbReference type="SMART" id="SM00245"/>
    </source>
</evidence>
<dbReference type="SUPFAM" id="SSF52096">
    <property type="entry name" value="ClpP/crotonase"/>
    <property type="match status" value="1"/>
</dbReference>
<dbReference type="Gene3D" id="3.90.226.10">
    <property type="entry name" value="2-enoyl-CoA Hydratase, Chain A, domain 1"/>
    <property type="match status" value="1"/>
</dbReference>
<organism evidence="4 5">
    <name type="scientific">Ahniella affigens</name>
    <dbReference type="NCBI Taxonomy" id="2021234"/>
    <lineage>
        <taxon>Bacteria</taxon>
        <taxon>Pseudomonadati</taxon>
        <taxon>Pseudomonadota</taxon>
        <taxon>Gammaproteobacteria</taxon>
        <taxon>Lysobacterales</taxon>
        <taxon>Rhodanobacteraceae</taxon>
        <taxon>Ahniella</taxon>
    </lineage>
</organism>
<protein>
    <recommendedName>
        <fullName evidence="3">Tail specific protease domain-containing protein</fullName>
    </recommendedName>
</protein>
<feature type="domain" description="Tail specific protease" evidence="3">
    <location>
        <begin position="100"/>
        <end position="299"/>
    </location>
</feature>
<evidence type="ECO:0000313" key="4">
    <source>
        <dbReference type="EMBL" id="AVP99275.1"/>
    </source>
</evidence>
<proteinExistence type="predicted"/>
<dbReference type="InterPro" id="IPR005151">
    <property type="entry name" value="Tail-specific_protease"/>
</dbReference>
<feature type="chain" id="PRO_5015123500" description="Tail specific protease domain-containing protein" evidence="2">
    <location>
        <begin position="26"/>
        <end position="443"/>
    </location>
</feature>
<dbReference type="GO" id="GO:0006508">
    <property type="term" value="P:proteolysis"/>
    <property type="evidence" value="ECO:0007669"/>
    <property type="project" value="InterPro"/>
</dbReference>
<dbReference type="KEGG" id="xba:C7S18_19820"/>
<evidence type="ECO:0000313" key="5">
    <source>
        <dbReference type="Proteomes" id="UP000241074"/>
    </source>
</evidence>
<feature type="region of interest" description="Disordered" evidence="1">
    <location>
        <begin position="193"/>
        <end position="212"/>
    </location>
</feature>
<dbReference type="AlphaFoldDB" id="A0A2P1PWN7"/>
<dbReference type="Pfam" id="PF11918">
    <property type="entry name" value="Peptidase_S41_N"/>
    <property type="match status" value="1"/>
</dbReference>
<dbReference type="Gene3D" id="3.30.750.44">
    <property type="match status" value="1"/>
</dbReference>
<dbReference type="PANTHER" id="PTHR11261">
    <property type="entry name" value="INTERPHOTORECEPTOR RETINOID-BINDING PROTEIN"/>
    <property type="match status" value="1"/>
</dbReference>
<evidence type="ECO:0000256" key="1">
    <source>
        <dbReference type="SAM" id="MobiDB-lite"/>
    </source>
</evidence>
<dbReference type="Pfam" id="PF03572">
    <property type="entry name" value="Peptidase_S41"/>
    <property type="match status" value="1"/>
</dbReference>
<name>A0A2P1PWN7_9GAMM</name>
<dbReference type="InterPro" id="IPR029045">
    <property type="entry name" value="ClpP/crotonase-like_dom_sf"/>
</dbReference>
<reference evidence="4 5" key="2">
    <citation type="submission" date="2018-03" db="EMBL/GenBank/DDBJ databases">
        <authorList>
            <person name="Keele B.F."/>
        </authorList>
    </citation>
    <scope>NUCLEOTIDE SEQUENCE [LARGE SCALE GENOMIC DNA]</scope>
    <source>
        <strain evidence="4 5">D13</strain>
    </source>
</reference>
<sequence length="443" mass="47747">MTKPILQLLAALVFCVVFASRPSFAENLGASERSAALLQIIDEIKQHYVVKDRVAAIVDVLTSQHAAGFYDVESPAEFARRISLDLERVSADGHLYLKQDPDRYAAMTEHDEADQALAALLEKQAVLSNSGIEQLEILPGNVRLMRLSQFRWSPRRTPRDHADAARFLVEGDALIVDLRDNSGGSSDAADSLLERLLPPDPLRPRSKQSRQRNRRLIGKPIFVLINAGTGSAAEAFAYQAQAERVATIVGMPSYGAANNTRFTPIPPSFVLSASSNIPINPITGTNWEGVGVKPDLSVSSDLALPAAHAKAIALLAAKPGLSAAQAAAYQWALAPPSAIVAKVSVPASKRRRYAGCFGVIALQLRDGKLYFSRHDRPKRPQQVELVPLDANGQFLAPGYKDLRVKVEATGITLMHGSADAVERFERGTCDSGDSGGVHSGHAL</sequence>
<keyword evidence="2" id="KW-0732">Signal</keyword>
<dbReference type="EMBL" id="CP027860">
    <property type="protein sequence ID" value="AVP99275.1"/>
    <property type="molecule type" value="Genomic_DNA"/>
</dbReference>
<dbReference type="PANTHER" id="PTHR11261:SF3">
    <property type="entry name" value="RETINOL-BINDING PROTEIN 3"/>
    <property type="match status" value="1"/>
</dbReference>
<keyword evidence="5" id="KW-1185">Reference proteome</keyword>
<reference evidence="4 5" key="1">
    <citation type="submission" date="2018-03" db="EMBL/GenBank/DDBJ databases">
        <title>Ahniella affigens gen. nov., sp. nov., a gammaproteobacterium isolated from sandy soil near a stream.</title>
        <authorList>
            <person name="Ko Y."/>
            <person name="Kim J.-H."/>
        </authorList>
    </citation>
    <scope>NUCLEOTIDE SEQUENCE [LARGE SCALE GENOMIC DNA]</scope>
    <source>
        <strain evidence="4 5">D13</strain>
    </source>
</reference>
<dbReference type="CDD" id="cd07563">
    <property type="entry name" value="Peptidase_S41_IRBP"/>
    <property type="match status" value="1"/>
</dbReference>
<accession>A0A2P1PWN7</accession>
<feature type="signal peptide" evidence="2">
    <location>
        <begin position="1"/>
        <end position="25"/>
    </location>
</feature>
<evidence type="ECO:0000256" key="2">
    <source>
        <dbReference type="SAM" id="SignalP"/>
    </source>
</evidence>